<organism evidence="5 6">
    <name type="scientific">Cytobacillus horneckiae</name>
    <dbReference type="NCBI Taxonomy" id="549687"/>
    <lineage>
        <taxon>Bacteria</taxon>
        <taxon>Bacillati</taxon>
        <taxon>Bacillota</taxon>
        <taxon>Bacilli</taxon>
        <taxon>Bacillales</taxon>
        <taxon>Bacillaceae</taxon>
        <taxon>Cytobacillus</taxon>
    </lineage>
</organism>
<evidence type="ECO:0000256" key="1">
    <source>
        <dbReference type="ARBA" id="ARBA00013258"/>
    </source>
</evidence>
<dbReference type="PANTHER" id="PTHR42681:SF1">
    <property type="entry name" value="MALONYL-COA-ACYL CARRIER PROTEIN TRANSACYLASE, MITOCHONDRIAL"/>
    <property type="match status" value="1"/>
</dbReference>
<dbReference type="InterPro" id="IPR001227">
    <property type="entry name" value="Ac_transferase_dom_sf"/>
</dbReference>
<dbReference type="Gene3D" id="3.30.70.250">
    <property type="entry name" value="Malonyl-CoA ACP transacylase, ACP-binding"/>
    <property type="match status" value="1"/>
</dbReference>
<keyword evidence="6" id="KW-1185">Reference proteome</keyword>
<evidence type="ECO:0000256" key="3">
    <source>
        <dbReference type="ARBA" id="ARBA00023315"/>
    </source>
</evidence>
<comment type="caution">
    <text evidence="5">The sequence shown here is derived from an EMBL/GenBank/DDBJ whole genome shotgun (WGS) entry which is preliminary data.</text>
</comment>
<name>A0A2N0ZGD3_9BACI</name>
<dbReference type="InterPro" id="IPR050858">
    <property type="entry name" value="Mal-CoA-ACP_Trans/PKS_FabD"/>
</dbReference>
<keyword evidence="2 5" id="KW-0808">Transferase</keyword>
<dbReference type="EC" id="2.3.1.39" evidence="1"/>
<dbReference type="PANTHER" id="PTHR42681">
    <property type="entry name" value="MALONYL-COA-ACYL CARRIER PROTEIN TRANSACYLASE, MITOCHONDRIAL"/>
    <property type="match status" value="1"/>
</dbReference>
<keyword evidence="3" id="KW-0012">Acyltransferase</keyword>
<dbReference type="EMBL" id="PISD01000028">
    <property type="protein sequence ID" value="PKG28556.1"/>
    <property type="molecule type" value="Genomic_DNA"/>
</dbReference>
<dbReference type="AlphaFoldDB" id="A0A2N0ZGD3"/>
<reference evidence="5 6" key="1">
    <citation type="journal article" date="2010" name="Int. J. Syst. Evol. Microbiol.">
        <title>Bacillus horneckiae sp. nov., isolated from a spacecraft-assembly clean room.</title>
        <authorList>
            <person name="Vaishampayan P."/>
            <person name="Probst A."/>
            <person name="Krishnamurthi S."/>
            <person name="Ghosh S."/>
            <person name="Osman S."/>
            <person name="McDowall A."/>
            <person name="Ruckmani A."/>
            <person name="Mayilraj S."/>
            <person name="Venkateswaran K."/>
        </authorList>
    </citation>
    <scope>NUCLEOTIDE SEQUENCE [LARGE SCALE GENOMIC DNA]</scope>
    <source>
        <strain evidence="6">1PO1SC</strain>
    </source>
</reference>
<dbReference type="SUPFAM" id="SSF52151">
    <property type="entry name" value="FabD/lysophospholipase-like"/>
    <property type="match status" value="1"/>
</dbReference>
<evidence type="ECO:0000256" key="4">
    <source>
        <dbReference type="ARBA" id="ARBA00048462"/>
    </source>
</evidence>
<dbReference type="GO" id="GO:0005829">
    <property type="term" value="C:cytosol"/>
    <property type="evidence" value="ECO:0007669"/>
    <property type="project" value="TreeGrafter"/>
</dbReference>
<accession>A0A2N0ZGD3</accession>
<evidence type="ECO:0000256" key="2">
    <source>
        <dbReference type="ARBA" id="ARBA00022679"/>
    </source>
</evidence>
<dbReference type="Gene3D" id="3.40.366.10">
    <property type="entry name" value="Malonyl-Coenzyme A Acyl Carrier Protein, domain 2"/>
    <property type="match status" value="1"/>
</dbReference>
<evidence type="ECO:0000313" key="5">
    <source>
        <dbReference type="EMBL" id="PKG28556.1"/>
    </source>
</evidence>
<proteinExistence type="predicted"/>
<dbReference type="GO" id="GO:0004314">
    <property type="term" value="F:[acyl-carrier-protein] S-malonyltransferase activity"/>
    <property type="evidence" value="ECO:0007669"/>
    <property type="project" value="UniProtKB-EC"/>
</dbReference>
<evidence type="ECO:0000313" key="6">
    <source>
        <dbReference type="Proteomes" id="UP000233343"/>
    </source>
</evidence>
<protein>
    <recommendedName>
        <fullName evidence="1">[acyl-carrier-protein] S-malonyltransferase</fullName>
        <ecNumber evidence="1">2.3.1.39</ecNumber>
    </recommendedName>
</protein>
<dbReference type="InterPro" id="IPR016035">
    <property type="entry name" value="Acyl_Trfase/lysoPLipase"/>
</dbReference>
<sequence>MVKKALILPPQMTIRTGHLVDYYEQFEEVQQYFAKASEILGINLYESFFSENEKLINESYIGRCGIVSITCGLLKRLNIDLNEYSFVSGPSLGSITSGYISGAYSFETTLKMIVAMVESEKSVYSNDKYGNYMFYNISQEKLLEIMKETNNQGYYVAPCMFTADNQMIITGELAGLEKMGWNVLKSGGLGVHIPYSPPAHSSMMDRVRDLFKQKFMDVNDFTDPVIPNMCNNTALPLLHGEQIKESLTEQYVLPVRWTDILHLLKQEGIEQLDIIGPGKFLVKSMEYTDVSFDIKSYLEIKDFQLARS</sequence>
<comment type="catalytic activity">
    <reaction evidence="4">
        <text>holo-[ACP] + malonyl-CoA = malonyl-[ACP] + CoA</text>
        <dbReference type="Rhea" id="RHEA:41792"/>
        <dbReference type="Rhea" id="RHEA-COMP:9623"/>
        <dbReference type="Rhea" id="RHEA-COMP:9685"/>
        <dbReference type="ChEBI" id="CHEBI:57287"/>
        <dbReference type="ChEBI" id="CHEBI:57384"/>
        <dbReference type="ChEBI" id="CHEBI:64479"/>
        <dbReference type="ChEBI" id="CHEBI:78449"/>
        <dbReference type="EC" id="2.3.1.39"/>
    </reaction>
</comment>
<dbReference type="Proteomes" id="UP000233343">
    <property type="component" value="Unassembled WGS sequence"/>
</dbReference>
<gene>
    <name evidence="5" type="ORF">CWS20_13390</name>
</gene>
<dbReference type="GO" id="GO:0006633">
    <property type="term" value="P:fatty acid biosynthetic process"/>
    <property type="evidence" value="ECO:0007669"/>
    <property type="project" value="TreeGrafter"/>
</dbReference>
<dbReference type="RefSeq" id="WP_066193338.1">
    <property type="nucleotide sequence ID" value="NZ_JAFDQP010000003.1"/>
</dbReference>